<feature type="region of interest" description="Disordered" evidence="1">
    <location>
        <begin position="27"/>
        <end position="46"/>
    </location>
</feature>
<evidence type="ECO:0000313" key="3">
    <source>
        <dbReference type="Proteomes" id="UP000006263"/>
    </source>
</evidence>
<proteinExistence type="predicted"/>
<comment type="caution">
    <text evidence="2">The sequence shown here is derived from an EMBL/GenBank/DDBJ whole genome shotgun (WGS) entry which is preliminary data.</text>
</comment>
<gene>
    <name evidence="2" type="ORF">GMES_0742</name>
</gene>
<accession>K6YXY9</accession>
<dbReference type="Proteomes" id="UP000006263">
    <property type="component" value="Unassembled WGS sequence"/>
</dbReference>
<reference evidence="2 3" key="1">
    <citation type="journal article" date="2017" name="Antonie Van Leeuwenhoek">
        <title>Rhizobium rhizosphaerae sp. nov., a novel species isolated from rice rhizosphere.</title>
        <authorList>
            <person name="Zhao J.J."/>
            <person name="Zhang J."/>
            <person name="Zhang R.J."/>
            <person name="Zhang C.W."/>
            <person name="Yin H.Q."/>
            <person name="Zhang X.X."/>
        </authorList>
    </citation>
    <scope>NUCLEOTIDE SEQUENCE [LARGE SCALE GENOMIC DNA]</scope>
    <source>
        <strain evidence="2 3">KMM 241</strain>
    </source>
</reference>
<organism evidence="2 3">
    <name type="scientific">Paraglaciecola mesophila KMM 241</name>
    <dbReference type="NCBI Taxonomy" id="1128912"/>
    <lineage>
        <taxon>Bacteria</taxon>
        <taxon>Pseudomonadati</taxon>
        <taxon>Pseudomonadota</taxon>
        <taxon>Gammaproteobacteria</taxon>
        <taxon>Alteromonadales</taxon>
        <taxon>Alteromonadaceae</taxon>
        <taxon>Paraglaciecola</taxon>
    </lineage>
</organism>
<dbReference type="AlphaFoldDB" id="K6YXY9"/>
<sequence length="46" mass="5341">MINLLKANNTRKCIEIFRGNKLMKIEKDKKKAQRKTKIASQPKGLN</sequence>
<dbReference type="EMBL" id="BAEP01000011">
    <property type="protein sequence ID" value="GAC23042.1"/>
    <property type="molecule type" value="Genomic_DNA"/>
</dbReference>
<protein>
    <submittedName>
        <fullName evidence="2">Uncharacterized protein</fullName>
    </submittedName>
</protein>
<evidence type="ECO:0000313" key="2">
    <source>
        <dbReference type="EMBL" id="GAC23042.1"/>
    </source>
</evidence>
<evidence type="ECO:0000256" key="1">
    <source>
        <dbReference type="SAM" id="MobiDB-lite"/>
    </source>
</evidence>
<name>K6YXY9_9ALTE</name>